<keyword evidence="2" id="KW-1185">Reference proteome</keyword>
<dbReference type="Proteomes" id="UP000607197">
    <property type="component" value="Unassembled WGS sequence"/>
</dbReference>
<comment type="caution">
    <text evidence="1">The sequence shown here is derived from an EMBL/GenBank/DDBJ whole genome shotgun (WGS) entry which is preliminary data.</text>
</comment>
<sequence length="55" mass="5543">MMMPPQVRLVLFIVGLAMLAVGALGAASLAGIDVVGMALDPIRDALLPSVPGLSL</sequence>
<proteinExistence type="predicted"/>
<dbReference type="EMBL" id="BMPG01000002">
    <property type="protein sequence ID" value="GGL60296.1"/>
    <property type="molecule type" value="Genomic_DNA"/>
</dbReference>
<dbReference type="AlphaFoldDB" id="A0A830F3Z0"/>
<evidence type="ECO:0000313" key="2">
    <source>
        <dbReference type="Proteomes" id="UP000607197"/>
    </source>
</evidence>
<accession>A0A830F3Z0</accession>
<name>A0A830F3Z0_9EURY</name>
<protein>
    <submittedName>
        <fullName evidence="1">Uncharacterized protein</fullName>
    </submittedName>
</protein>
<evidence type="ECO:0000313" key="1">
    <source>
        <dbReference type="EMBL" id="GGL60296.1"/>
    </source>
</evidence>
<reference evidence="1" key="2">
    <citation type="submission" date="2020-09" db="EMBL/GenBank/DDBJ databases">
        <authorList>
            <person name="Sun Q."/>
            <person name="Ohkuma M."/>
        </authorList>
    </citation>
    <scope>NUCLEOTIDE SEQUENCE</scope>
    <source>
        <strain evidence="1">JCM 19596</strain>
    </source>
</reference>
<dbReference type="RefSeq" id="WP_188978147.1">
    <property type="nucleotide sequence ID" value="NZ_BMPG01000002.1"/>
</dbReference>
<organism evidence="1 2">
    <name type="scientific">Halocalculus aciditolerans</name>
    <dbReference type="NCBI Taxonomy" id="1383812"/>
    <lineage>
        <taxon>Archaea</taxon>
        <taxon>Methanobacteriati</taxon>
        <taxon>Methanobacteriota</taxon>
        <taxon>Stenosarchaea group</taxon>
        <taxon>Halobacteria</taxon>
        <taxon>Halobacteriales</taxon>
        <taxon>Halobacteriaceae</taxon>
        <taxon>Halocalculus</taxon>
    </lineage>
</organism>
<reference evidence="1" key="1">
    <citation type="journal article" date="2014" name="Int. J. Syst. Evol. Microbiol.">
        <title>Complete genome sequence of Corynebacterium casei LMG S-19264T (=DSM 44701T), isolated from a smear-ripened cheese.</title>
        <authorList>
            <consortium name="US DOE Joint Genome Institute (JGI-PGF)"/>
            <person name="Walter F."/>
            <person name="Albersmeier A."/>
            <person name="Kalinowski J."/>
            <person name="Ruckert C."/>
        </authorList>
    </citation>
    <scope>NUCLEOTIDE SEQUENCE</scope>
    <source>
        <strain evidence="1">JCM 19596</strain>
    </source>
</reference>
<gene>
    <name evidence="1" type="ORF">GCM10009039_18190</name>
</gene>